<dbReference type="Proteomes" id="UP000585638">
    <property type="component" value="Unassembled WGS sequence"/>
</dbReference>
<dbReference type="InterPro" id="IPR025164">
    <property type="entry name" value="Toastrack_DUF4097"/>
</dbReference>
<comment type="caution">
    <text evidence="3">The sequence shown here is derived from an EMBL/GenBank/DDBJ whole genome shotgun (WGS) entry which is preliminary data.</text>
</comment>
<proteinExistence type="predicted"/>
<dbReference type="RefSeq" id="WP_184859643.1">
    <property type="nucleotide sequence ID" value="NZ_BAAAWY010000047.1"/>
</dbReference>
<evidence type="ECO:0000313" key="4">
    <source>
        <dbReference type="Proteomes" id="UP000585638"/>
    </source>
</evidence>
<sequence length="242" mass="24814">MRRLLGIVGLVVVGACVAGGCGNLLPPQSMSDTKTLDQKVTAIKLDGRSGSLRVQGQAGLSKVTVERTIKYHDGSPNQDTYRVDGDVLVLTGQCGSNCDVSYEVTVPAGLPVSGQTSTGHIDLRNVGAVDVTTSTGGVDLTDVAGAVKAETTNGEITGTGLHAGGVQAHTTNGSIDLTLLEPADVTARTSNGQIKLAVPTGSYRLSTGTHNGHRKIGIADDPNGKNRLDLNTDNGSIEVTQA</sequence>
<feature type="region of interest" description="Disordered" evidence="1">
    <location>
        <begin position="220"/>
        <end position="242"/>
    </location>
</feature>
<dbReference type="EMBL" id="JACHIR010000001">
    <property type="protein sequence ID" value="MBB5890286.1"/>
    <property type="molecule type" value="Genomic_DNA"/>
</dbReference>
<name>A0A7W9NFN0_9PSEU</name>
<keyword evidence="4" id="KW-1185">Reference proteome</keyword>
<dbReference type="PROSITE" id="PS51257">
    <property type="entry name" value="PROKAR_LIPOPROTEIN"/>
    <property type="match status" value="1"/>
</dbReference>
<evidence type="ECO:0000256" key="1">
    <source>
        <dbReference type="SAM" id="MobiDB-lite"/>
    </source>
</evidence>
<gene>
    <name evidence="3" type="ORF">BJ998_001482</name>
</gene>
<dbReference type="AlphaFoldDB" id="A0A7W9NFN0"/>
<accession>A0A7W9NFN0</accession>
<feature type="domain" description="DUF4097" evidence="2">
    <location>
        <begin position="127"/>
        <end position="239"/>
    </location>
</feature>
<evidence type="ECO:0000313" key="3">
    <source>
        <dbReference type="EMBL" id="MBB5890286.1"/>
    </source>
</evidence>
<feature type="compositionally biased region" description="Polar residues" evidence="1">
    <location>
        <begin position="231"/>
        <end position="242"/>
    </location>
</feature>
<dbReference type="Pfam" id="PF13349">
    <property type="entry name" value="DUF4097"/>
    <property type="match status" value="1"/>
</dbReference>
<evidence type="ECO:0000259" key="2">
    <source>
        <dbReference type="Pfam" id="PF13349"/>
    </source>
</evidence>
<reference evidence="3 4" key="1">
    <citation type="submission" date="2020-08" db="EMBL/GenBank/DDBJ databases">
        <title>Sequencing the genomes of 1000 actinobacteria strains.</title>
        <authorList>
            <person name="Klenk H.-P."/>
        </authorList>
    </citation>
    <scope>NUCLEOTIDE SEQUENCE [LARGE SCALE GENOMIC DNA]</scope>
    <source>
        <strain evidence="3 4">DSM 43851</strain>
    </source>
</reference>
<protein>
    <recommendedName>
        <fullName evidence="2">DUF4097 domain-containing protein</fullName>
    </recommendedName>
</protein>
<organism evidence="3 4">
    <name type="scientific">Kutzneria kofuensis</name>
    <dbReference type="NCBI Taxonomy" id="103725"/>
    <lineage>
        <taxon>Bacteria</taxon>
        <taxon>Bacillati</taxon>
        <taxon>Actinomycetota</taxon>
        <taxon>Actinomycetes</taxon>
        <taxon>Pseudonocardiales</taxon>
        <taxon>Pseudonocardiaceae</taxon>
        <taxon>Kutzneria</taxon>
    </lineage>
</organism>